<evidence type="ECO:0000256" key="3">
    <source>
        <dbReference type="ARBA" id="ARBA00023125"/>
    </source>
</evidence>
<comment type="similarity">
    <text evidence="1">Belongs to the BlaI transcriptional regulatory family.</text>
</comment>
<dbReference type="GO" id="GO:0003677">
    <property type="term" value="F:DNA binding"/>
    <property type="evidence" value="ECO:0007669"/>
    <property type="project" value="UniProtKB-KW"/>
</dbReference>
<keyword evidence="2" id="KW-0805">Transcription regulation</keyword>
<reference evidence="5 6" key="1">
    <citation type="journal article" date="2015" name="Nature">
        <title>rRNA introns, odd ribosomes, and small enigmatic genomes across a large radiation of phyla.</title>
        <authorList>
            <person name="Brown C.T."/>
            <person name="Hug L.A."/>
            <person name="Thomas B.C."/>
            <person name="Sharon I."/>
            <person name="Castelle C.J."/>
            <person name="Singh A."/>
            <person name="Wilkins M.J."/>
            <person name="Williams K.H."/>
            <person name="Banfield J.F."/>
        </authorList>
    </citation>
    <scope>NUCLEOTIDE SEQUENCE [LARGE SCALE GENOMIC DNA]</scope>
</reference>
<dbReference type="SUPFAM" id="SSF46785">
    <property type="entry name" value="Winged helix' DNA-binding domain"/>
    <property type="match status" value="1"/>
</dbReference>
<dbReference type="AlphaFoldDB" id="A0A0G1IUW8"/>
<evidence type="ECO:0008006" key="7">
    <source>
        <dbReference type="Google" id="ProtNLM"/>
    </source>
</evidence>
<dbReference type="EMBL" id="LCIT01000006">
    <property type="protein sequence ID" value="KKT63161.1"/>
    <property type="molecule type" value="Genomic_DNA"/>
</dbReference>
<accession>A0A0G1IUW8</accession>
<dbReference type="InterPro" id="IPR036390">
    <property type="entry name" value="WH_DNA-bd_sf"/>
</dbReference>
<evidence type="ECO:0000313" key="6">
    <source>
        <dbReference type="Proteomes" id="UP000033945"/>
    </source>
</evidence>
<keyword evidence="3" id="KW-0238">DNA-binding</keyword>
<dbReference type="Gene3D" id="1.10.10.10">
    <property type="entry name" value="Winged helix-like DNA-binding domain superfamily/Winged helix DNA-binding domain"/>
    <property type="match status" value="1"/>
</dbReference>
<gene>
    <name evidence="5" type="ORF">UW55_C0006G0030</name>
</gene>
<evidence type="ECO:0000256" key="4">
    <source>
        <dbReference type="ARBA" id="ARBA00023163"/>
    </source>
</evidence>
<dbReference type="Pfam" id="PF03965">
    <property type="entry name" value="Penicillinase_R"/>
    <property type="match status" value="1"/>
</dbReference>
<dbReference type="Proteomes" id="UP000033945">
    <property type="component" value="Unassembled WGS sequence"/>
</dbReference>
<dbReference type="InterPro" id="IPR005650">
    <property type="entry name" value="BlaI_family"/>
</dbReference>
<keyword evidence="4" id="KW-0804">Transcription</keyword>
<name>A0A0G1IUW8_9BACT</name>
<evidence type="ECO:0000256" key="2">
    <source>
        <dbReference type="ARBA" id="ARBA00023015"/>
    </source>
</evidence>
<dbReference type="GO" id="GO:0045892">
    <property type="term" value="P:negative regulation of DNA-templated transcription"/>
    <property type="evidence" value="ECO:0007669"/>
    <property type="project" value="InterPro"/>
</dbReference>
<evidence type="ECO:0000256" key="1">
    <source>
        <dbReference type="ARBA" id="ARBA00011046"/>
    </source>
</evidence>
<organism evidence="5 6">
    <name type="scientific">Candidatus Giovannonibacteria bacterium GW2011_GWA2_44_26</name>
    <dbReference type="NCBI Taxonomy" id="1618648"/>
    <lineage>
        <taxon>Bacteria</taxon>
        <taxon>Candidatus Giovannoniibacteriota</taxon>
    </lineage>
</organism>
<comment type="caution">
    <text evidence="5">The sequence shown here is derived from an EMBL/GenBank/DDBJ whole genome shotgun (WGS) entry which is preliminary data.</text>
</comment>
<evidence type="ECO:0000313" key="5">
    <source>
        <dbReference type="EMBL" id="KKT63161.1"/>
    </source>
</evidence>
<dbReference type="InterPro" id="IPR036388">
    <property type="entry name" value="WH-like_DNA-bd_sf"/>
</dbReference>
<protein>
    <recommendedName>
        <fullName evidence="7">HTH deoR-type domain-containing protein</fullName>
    </recommendedName>
</protein>
<sequence>MFDELKQGALKITEALYRTTDLFSDAEPLKWALRKEALDILNAQPRDILALEATVKNILLKLELAACGTFISKKNFDVLGREYKTLLDKILSDNSNGQVNIEAQPMIAIALKAKTMPAYRSGRQETLMSALKEKGRLSVGDLAKALGELVSEKTVQRELSTLVARGAVKQEGNRRWRRYFV</sequence>
<proteinExistence type="inferred from homology"/>